<feature type="transmembrane region" description="Helical" evidence="4">
    <location>
        <begin position="359"/>
        <end position="378"/>
    </location>
</feature>
<sequence>MNKLLKIIGVFGVCASSIGVANANEPVEVIDVTFVVDQEIVEAQGREWVDKQIETAMKLSNQTLELASLPYVRQVNKVIIEPANGVVATATRGVQGALGGVKAGCDTLDEEFNHTDNVVWLVPESGNYDRMGNAGTCYKNNDIDQGIGKRNAVVSMGPYGYNADVGVIVAHELGHVDGLPHTHADAYENETGHRTLMSSSTLENFTGPLISPNDVNALKQVNSTNDEWMNYFSWPSASAPKVSDKATLEVNEDNTASSFEVFMNLSSALDHDVSVEFFTESNTAIAGKDYVEHVQRYTFLAGETRKSIDIELLNNSTRYEDRNFNIGIRYGEGVNPQEEMLSVTVAKSAEQPSNSGSSGGSGGSLGIFASLMLILVAFRKK</sequence>
<evidence type="ECO:0000256" key="3">
    <source>
        <dbReference type="ARBA" id="ARBA00022837"/>
    </source>
</evidence>
<keyword evidence="2" id="KW-0677">Repeat</keyword>
<name>A0A7Y4F0C5_VIBAL</name>
<accession>A0A7Y4F0C5</accession>
<dbReference type="InterPro" id="IPR038081">
    <property type="entry name" value="CalX-like_sf"/>
</dbReference>
<dbReference type="SUPFAM" id="SSF55486">
    <property type="entry name" value="Metalloproteases ('zincins'), catalytic domain"/>
    <property type="match status" value="1"/>
</dbReference>
<dbReference type="InterPro" id="IPR024079">
    <property type="entry name" value="MetalloPept_cat_dom_sf"/>
</dbReference>
<feature type="domain" description="Calx-beta" evidence="6">
    <location>
        <begin position="245"/>
        <end position="335"/>
    </location>
</feature>
<keyword evidence="4" id="KW-1133">Transmembrane helix</keyword>
<feature type="signal peptide" evidence="5">
    <location>
        <begin position="1"/>
        <end position="23"/>
    </location>
</feature>
<gene>
    <name evidence="7" type="ORF">F0254_20725</name>
</gene>
<dbReference type="InterPro" id="IPR003644">
    <property type="entry name" value="Calx_beta"/>
</dbReference>
<organism evidence="7 8">
    <name type="scientific">Vibrio alginolyticus</name>
    <dbReference type="NCBI Taxonomy" id="663"/>
    <lineage>
        <taxon>Bacteria</taxon>
        <taxon>Pseudomonadati</taxon>
        <taxon>Pseudomonadota</taxon>
        <taxon>Gammaproteobacteria</taxon>
        <taxon>Vibrionales</taxon>
        <taxon>Vibrionaceae</taxon>
        <taxon>Vibrio</taxon>
    </lineage>
</organism>
<dbReference type="NCBIfam" id="TIGR03501">
    <property type="entry name" value="GlyGly_CTERM"/>
    <property type="match status" value="1"/>
</dbReference>
<feature type="chain" id="PRO_5030737093" evidence="5">
    <location>
        <begin position="24"/>
        <end position="381"/>
    </location>
</feature>
<evidence type="ECO:0000256" key="2">
    <source>
        <dbReference type="ARBA" id="ARBA00022737"/>
    </source>
</evidence>
<dbReference type="NCBIfam" id="NF038115">
    <property type="entry name" value="SVAGG"/>
    <property type="match status" value="1"/>
</dbReference>
<dbReference type="GO" id="GO:0008237">
    <property type="term" value="F:metallopeptidase activity"/>
    <property type="evidence" value="ECO:0007669"/>
    <property type="project" value="InterPro"/>
</dbReference>
<evidence type="ECO:0000259" key="6">
    <source>
        <dbReference type="Pfam" id="PF03160"/>
    </source>
</evidence>
<keyword evidence="1 5" id="KW-0732">Signal</keyword>
<dbReference type="EMBL" id="VTYF01000015">
    <property type="protein sequence ID" value="NOI11264.1"/>
    <property type="molecule type" value="Genomic_DNA"/>
</dbReference>
<dbReference type="SUPFAM" id="SSF141072">
    <property type="entry name" value="CalX-like"/>
    <property type="match status" value="1"/>
</dbReference>
<keyword evidence="4" id="KW-0472">Membrane</keyword>
<evidence type="ECO:0000256" key="1">
    <source>
        <dbReference type="ARBA" id="ARBA00022729"/>
    </source>
</evidence>
<dbReference type="InterPro" id="IPR020008">
    <property type="entry name" value="GlyGly_CTERM"/>
</dbReference>
<dbReference type="RefSeq" id="WP_171346165.1">
    <property type="nucleotide sequence ID" value="NZ_VTYF01000015.1"/>
</dbReference>
<dbReference type="AlphaFoldDB" id="A0A7Y4F0C5"/>
<protein>
    <submittedName>
        <fullName evidence="7">GlyGly-CTERM sorting domain-containing protein</fullName>
    </submittedName>
</protein>
<dbReference type="Gene3D" id="3.40.390.10">
    <property type="entry name" value="Collagenase (Catalytic Domain)"/>
    <property type="match status" value="1"/>
</dbReference>
<evidence type="ECO:0000313" key="8">
    <source>
        <dbReference type="Proteomes" id="UP000532247"/>
    </source>
</evidence>
<evidence type="ECO:0000256" key="4">
    <source>
        <dbReference type="SAM" id="Phobius"/>
    </source>
</evidence>
<reference evidence="7 8" key="1">
    <citation type="submission" date="2019-09" db="EMBL/GenBank/DDBJ databases">
        <title>Draft genome sequencing and comparative genomics of hatchery-associated Vibrios.</title>
        <authorList>
            <person name="Kehlet-Delgado H."/>
            <person name="Mueller R.S."/>
        </authorList>
    </citation>
    <scope>NUCLEOTIDE SEQUENCE [LARGE SCALE GENOMIC DNA]</scope>
    <source>
        <strain evidence="7 8">081416A</strain>
    </source>
</reference>
<keyword evidence="3" id="KW-0106">Calcium</keyword>
<evidence type="ECO:0000313" key="7">
    <source>
        <dbReference type="EMBL" id="NOI11264.1"/>
    </source>
</evidence>
<proteinExistence type="predicted"/>
<dbReference type="Proteomes" id="UP000532247">
    <property type="component" value="Unassembled WGS sequence"/>
</dbReference>
<keyword evidence="4" id="KW-0812">Transmembrane</keyword>
<dbReference type="Pfam" id="PF03160">
    <property type="entry name" value="Calx-beta"/>
    <property type="match status" value="1"/>
</dbReference>
<dbReference type="Gene3D" id="2.60.40.2030">
    <property type="match status" value="1"/>
</dbReference>
<dbReference type="GO" id="GO:0016020">
    <property type="term" value="C:membrane"/>
    <property type="evidence" value="ECO:0007669"/>
    <property type="project" value="InterPro"/>
</dbReference>
<dbReference type="GO" id="GO:0007154">
    <property type="term" value="P:cell communication"/>
    <property type="evidence" value="ECO:0007669"/>
    <property type="project" value="InterPro"/>
</dbReference>
<evidence type="ECO:0000256" key="5">
    <source>
        <dbReference type="SAM" id="SignalP"/>
    </source>
</evidence>
<comment type="caution">
    <text evidence="7">The sequence shown here is derived from an EMBL/GenBank/DDBJ whole genome shotgun (WGS) entry which is preliminary data.</text>
</comment>